<sequence>MIIIVNLIAKIELKHDPLTKRNVMMDLHWFISLSAGQSQEVRQLAPLSKETSTADFVRIVVMRLIFGLASVMGYGENLANFLGGAFVPPGADYDDDYDYVPGIF</sequence>
<protein>
    <submittedName>
        <fullName evidence="1">Uncharacterized protein</fullName>
    </submittedName>
</protein>
<proteinExistence type="predicted"/>
<dbReference type="Proteomes" id="UP001239111">
    <property type="component" value="Chromosome 2"/>
</dbReference>
<accession>A0ACC2NYF2</accession>
<organism evidence="1 2">
    <name type="scientific">Eretmocerus hayati</name>
    <dbReference type="NCBI Taxonomy" id="131215"/>
    <lineage>
        <taxon>Eukaryota</taxon>
        <taxon>Metazoa</taxon>
        <taxon>Ecdysozoa</taxon>
        <taxon>Arthropoda</taxon>
        <taxon>Hexapoda</taxon>
        <taxon>Insecta</taxon>
        <taxon>Pterygota</taxon>
        <taxon>Neoptera</taxon>
        <taxon>Endopterygota</taxon>
        <taxon>Hymenoptera</taxon>
        <taxon>Apocrita</taxon>
        <taxon>Proctotrupomorpha</taxon>
        <taxon>Chalcidoidea</taxon>
        <taxon>Aphelinidae</taxon>
        <taxon>Aphelininae</taxon>
        <taxon>Eretmocerus</taxon>
    </lineage>
</organism>
<dbReference type="EMBL" id="CM056742">
    <property type="protein sequence ID" value="KAJ8676314.1"/>
    <property type="molecule type" value="Genomic_DNA"/>
</dbReference>
<reference evidence="1" key="1">
    <citation type="submission" date="2023-04" db="EMBL/GenBank/DDBJ databases">
        <title>A chromosome-level genome assembly of the parasitoid wasp Eretmocerus hayati.</title>
        <authorList>
            <person name="Zhong Y."/>
            <person name="Liu S."/>
            <person name="Liu Y."/>
        </authorList>
    </citation>
    <scope>NUCLEOTIDE SEQUENCE</scope>
    <source>
        <strain evidence="1">ZJU_SS_LIU_2023</strain>
    </source>
</reference>
<comment type="caution">
    <text evidence="1">The sequence shown here is derived from an EMBL/GenBank/DDBJ whole genome shotgun (WGS) entry which is preliminary data.</text>
</comment>
<evidence type="ECO:0000313" key="1">
    <source>
        <dbReference type="EMBL" id="KAJ8676314.1"/>
    </source>
</evidence>
<name>A0ACC2NYF2_9HYME</name>
<gene>
    <name evidence="1" type="ORF">QAD02_012101</name>
</gene>
<evidence type="ECO:0000313" key="2">
    <source>
        <dbReference type="Proteomes" id="UP001239111"/>
    </source>
</evidence>
<keyword evidence="2" id="KW-1185">Reference proteome</keyword>